<evidence type="ECO:0000256" key="1">
    <source>
        <dbReference type="SAM" id="Phobius"/>
    </source>
</evidence>
<protein>
    <submittedName>
        <fullName evidence="2">Uncharacterized protein</fullName>
    </submittedName>
</protein>
<dbReference type="EMBL" id="CAQQ02006385">
    <property type="status" value="NOT_ANNOTATED_CDS"/>
    <property type="molecule type" value="Genomic_DNA"/>
</dbReference>
<dbReference type="EMBL" id="CAQQ02006384">
    <property type="status" value="NOT_ANNOTATED_CDS"/>
    <property type="molecule type" value="Genomic_DNA"/>
</dbReference>
<feature type="transmembrane region" description="Helical" evidence="1">
    <location>
        <begin position="141"/>
        <end position="157"/>
    </location>
</feature>
<reference evidence="3" key="1">
    <citation type="submission" date="2013-02" db="EMBL/GenBank/DDBJ databases">
        <authorList>
            <person name="Hughes D."/>
        </authorList>
    </citation>
    <scope>NUCLEOTIDE SEQUENCE</scope>
    <source>
        <strain>Durham</strain>
        <strain evidence="3">NC isolate 2 -- Noor lab</strain>
    </source>
</reference>
<dbReference type="EnsemblMetazoa" id="MESCA001609-RA">
    <property type="protein sequence ID" value="MESCA001609-PA"/>
    <property type="gene ID" value="MESCA001609"/>
</dbReference>
<name>T1GE51_MEGSC</name>
<proteinExistence type="predicted"/>
<reference evidence="2" key="2">
    <citation type="submission" date="2015-06" db="UniProtKB">
        <authorList>
            <consortium name="EnsemblMetazoa"/>
        </authorList>
    </citation>
    <scope>IDENTIFICATION</scope>
</reference>
<evidence type="ECO:0000313" key="2">
    <source>
        <dbReference type="EnsemblMetazoa" id="MESCA001609-PA"/>
    </source>
</evidence>
<dbReference type="Proteomes" id="UP000015102">
    <property type="component" value="Unassembled WGS sequence"/>
</dbReference>
<dbReference type="HOGENOM" id="CLU_1564645_0_0_1"/>
<dbReference type="STRING" id="36166.T1GE51"/>
<keyword evidence="1" id="KW-1133">Transmembrane helix</keyword>
<dbReference type="AlphaFoldDB" id="T1GE51"/>
<keyword evidence="1" id="KW-0812">Transmembrane</keyword>
<organism evidence="2 3">
    <name type="scientific">Megaselia scalaris</name>
    <name type="common">Humpbacked fly</name>
    <name type="synonym">Phora scalaris</name>
    <dbReference type="NCBI Taxonomy" id="36166"/>
    <lineage>
        <taxon>Eukaryota</taxon>
        <taxon>Metazoa</taxon>
        <taxon>Ecdysozoa</taxon>
        <taxon>Arthropoda</taxon>
        <taxon>Hexapoda</taxon>
        <taxon>Insecta</taxon>
        <taxon>Pterygota</taxon>
        <taxon>Neoptera</taxon>
        <taxon>Endopterygota</taxon>
        <taxon>Diptera</taxon>
        <taxon>Brachycera</taxon>
        <taxon>Muscomorpha</taxon>
        <taxon>Platypezoidea</taxon>
        <taxon>Phoridae</taxon>
        <taxon>Megaseliini</taxon>
        <taxon>Megaselia</taxon>
    </lineage>
</organism>
<feature type="transmembrane region" description="Helical" evidence="1">
    <location>
        <begin position="104"/>
        <end position="121"/>
    </location>
</feature>
<evidence type="ECO:0000313" key="3">
    <source>
        <dbReference type="Proteomes" id="UP000015102"/>
    </source>
</evidence>
<sequence length="171" mass="19775">MVIFFSNSFIIEEQKILCYLIMGIVGIVVFDIIKHSFRFDNRNRVKISTFLKSVSFKVALAGAMAIILLRTSYNLFRCREEQTNCADFQTAGNTMFRKGGRGNIYFLSVAATCLYTLRGVLQTCRNIWVKFYPNQMKDGLLVTFLPLFFTFLLIVNSKQLRNGYYFATNFL</sequence>
<feature type="transmembrane region" description="Helical" evidence="1">
    <location>
        <begin position="16"/>
        <end position="37"/>
    </location>
</feature>
<keyword evidence="3" id="KW-1185">Reference proteome</keyword>
<accession>T1GE51</accession>
<keyword evidence="1" id="KW-0472">Membrane</keyword>
<feature type="transmembrane region" description="Helical" evidence="1">
    <location>
        <begin position="49"/>
        <end position="69"/>
    </location>
</feature>